<evidence type="ECO:0000313" key="2">
    <source>
        <dbReference type="Proteomes" id="UP000285604"/>
    </source>
</evidence>
<dbReference type="Proteomes" id="UP000285604">
    <property type="component" value="Unassembled WGS sequence"/>
</dbReference>
<accession>A0AA92UMB7</accession>
<protein>
    <submittedName>
        <fullName evidence="1">Uncharacterized protein</fullName>
    </submittedName>
</protein>
<gene>
    <name evidence="1" type="ORF">DXA63_07085</name>
</gene>
<name>A0AA92UMB7_9BACT</name>
<dbReference type="EMBL" id="QSCI01000023">
    <property type="protein sequence ID" value="RGX95703.1"/>
    <property type="molecule type" value="Genomic_DNA"/>
</dbReference>
<proteinExistence type="predicted"/>
<comment type="caution">
    <text evidence="1">The sequence shown here is derived from an EMBL/GenBank/DDBJ whole genome shotgun (WGS) entry which is preliminary data.</text>
</comment>
<organism evidence="1 2">
    <name type="scientific">Segatella copri</name>
    <dbReference type="NCBI Taxonomy" id="165179"/>
    <lineage>
        <taxon>Bacteria</taxon>
        <taxon>Pseudomonadati</taxon>
        <taxon>Bacteroidota</taxon>
        <taxon>Bacteroidia</taxon>
        <taxon>Bacteroidales</taxon>
        <taxon>Prevotellaceae</taxon>
        <taxon>Segatella</taxon>
    </lineage>
</organism>
<sequence>MLQYDKVEVLKTDFFMCVIKFFFQNICKYPKKNLIFAADYYKFINYYLIKREIMFKRIALFVGGQFSVVE</sequence>
<dbReference type="AlphaFoldDB" id="A0AA92UMB7"/>
<evidence type="ECO:0000313" key="1">
    <source>
        <dbReference type="EMBL" id="RGX95703.1"/>
    </source>
</evidence>
<reference evidence="1 2" key="1">
    <citation type="submission" date="2018-08" db="EMBL/GenBank/DDBJ databases">
        <title>A genome reference for cultivated species of the human gut microbiota.</title>
        <authorList>
            <person name="Zou Y."/>
            <person name="Xue W."/>
            <person name="Luo G."/>
        </authorList>
    </citation>
    <scope>NUCLEOTIDE SEQUENCE [LARGE SCALE GENOMIC DNA]</scope>
    <source>
        <strain evidence="1 2">OF03-3</strain>
    </source>
</reference>